<evidence type="ECO:0000313" key="1">
    <source>
        <dbReference type="EMBL" id="OHA41980.1"/>
    </source>
</evidence>
<evidence type="ECO:0008006" key="3">
    <source>
        <dbReference type="Google" id="ProtNLM"/>
    </source>
</evidence>
<gene>
    <name evidence="1" type="ORF">A3H68_01650</name>
</gene>
<dbReference type="PANTHER" id="PTHR47473:SF1">
    <property type="entry name" value="METHYLTRANSFERASE DOMAIN-CONTAINING PROTEIN"/>
    <property type="match status" value="1"/>
</dbReference>
<evidence type="ECO:0000313" key="2">
    <source>
        <dbReference type="Proteomes" id="UP000176429"/>
    </source>
</evidence>
<reference evidence="1 2" key="1">
    <citation type="journal article" date="2016" name="Nat. Commun.">
        <title>Thousands of microbial genomes shed light on interconnected biogeochemical processes in an aquifer system.</title>
        <authorList>
            <person name="Anantharaman K."/>
            <person name="Brown C.T."/>
            <person name="Hug L.A."/>
            <person name="Sharon I."/>
            <person name="Castelle C.J."/>
            <person name="Probst A.J."/>
            <person name="Thomas B.C."/>
            <person name="Singh A."/>
            <person name="Wilkins M.J."/>
            <person name="Karaoz U."/>
            <person name="Brodie E.L."/>
            <person name="Williams K.H."/>
            <person name="Hubbard S.S."/>
            <person name="Banfield J.F."/>
        </authorList>
    </citation>
    <scope>NUCLEOTIDE SEQUENCE [LARGE SCALE GENOMIC DNA]</scope>
</reference>
<dbReference type="Proteomes" id="UP000176429">
    <property type="component" value="Unassembled WGS sequence"/>
</dbReference>
<proteinExistence type="predicted"/>
<dbReference type="EMBL" id="MHSH01000014">
    <property type="protein sequence ID" value="OHA41980.1"/>
    <property type="molecule type" value="Genomic_DNA"/>
</dbReference>
<organism evidence="1 2">
    <name type="scientific">Candidatus Taylorbacteria bacterium RIFCSPLOWO2_02_FULL_46_40</name>
    <dbReference type="NCBI Taxonomy" id="1802329"/>
    <lineage>
        <taxon>Bacteria</taxon>
        <taxon>Candidatus Tayloriibacteriota</taxon>
    </lineage>
</organism>
<name>A0A1G2P0X8_9BACT</name>
<dbReference type="InterPro" id="IPR021829">
    <property type="entry name" value="DUF3419"/>
</dbReference>
<accession>A0A1G2P0X8</accession>
<sequence length="360" mass="41734">MNTKIINYSQCWEDPNILLEALSIHPNDNVLSITSGGDNTLALLIASPQKIVSIDKNVAQNYLLELKIAAARSLPYDEYLEFLGVVGSGRRSALFQKVHSSLPRAAGEWWSTHMSLIKRGVIHCGRFERFTNWFARYILPLIHNKKTINKLLSFNNIEEQRTFYRDRWNSRRWKFFLGFFSSRLILGRFARQPGMFMYAEKQAVGDVYRQRLERHLTSVPIAGNFFLHYRLTGQYGDALPLYLQENGHSRLRKVPESTLSISTNDLLSYLHSVPDNTFSRFNLSDIFEALSPEDNDASWREIIRTAKPGAVIAYWNNLVRRSYPVQQSSLIKTNESLLRDLQAKDRVFFYDSFRAHTILK</sequence>
<comment type="caution">
    <text evidence="1">The sequence shown here is derived from an EMBL/GenBank/DDBJ whole genome shotgun (WGS) entry which is preliminary data.</text>
</comment>
<dbReference type="AlphaFoldDB" id="A0A1G2P0X8"/>
<protein>
    <recommendedName>
        <fullName evidence="3">S-adenosylmethionine--diacylglycerol 3-amino-3-carboxypropyl transferase</fullName>
    </recommendedName>
</protein>
<dbReference type="PANTHER" id="PTHR47473">
    <property type="entry name" value="BTA1P"/>
    <property type="match status" value="1"/>
</dbReference>
<dbReference type="Pfam" id="PF11899">
    <property type="entry name" value="DUF3419"/>
    <property type="match status" value="1"/>
</dbReference>